<dbReference type="AlphaFoldDB" id="A0A8T0EIR0"/>
<dbReference type="InterPro" id="IPR050863">
    <property type="entry name" value="CenT-Element_Derived"/>
</dbReference>
<dbReference type="InterPro" id="IPR004875">
    <property type="entry name" value="DDE_SF_endonuclease_dom"/>
</dbReference>
<sequence>MSWKGPKRTIRCSSYTAEAMRLAYLSVRSGKFTGRRAAEMFKVPYGTLNKKLSGRAPVEAHGAGRPIEISTESERKFAEYLKIAGKYGYGYSRCEIKNLVAEFVKEEGIKTRWQDGKPGYEWLKNFLRRHPEIRARKDKKNAHKHLNEVDPFPVYQFYDDIKALYEAENITDSDGDRVYNVCEVLFRDNFKETCAFPSRCAKCVSKTAGKDSELHTSVVVGIRADGKKLHPLIMFQGRCVLPSCMTNKNAPGTTYYTTSARKWKDGTLFSYWFENVFIPQIPNKLARGGKSVVLLFDGSPLQVTIRCLAEAVKHNVILVKLPSKLNKHLQPLSRTCLSVLKSAWNDQFMSWEGESLGTIQKLFGQLLGITWNQHFGKRIIRKAFLTTGVFPSDKDRFPVNVFSQKALKKYLGRSQVTVRRRRLKVEEEDESAPEPANVSEELIIPDPIGQLPNSKSAQPNIFERFAFKKRSSSSTGEILDLSKRKKSSDSNEEPTISEIKQEV</sequence>
<feature type="domain" description="DDE-1" evidence="3">
    <location>
        <begin position="216"/>
        <end position="361"/>
    </location>
</feature>
<comment type="caution">
    <text evidence="4">The sequence shown here is derived from an EMBL/GenBank/DDBJ whole genome shotgun (WGS) entry which is preliminary data.</text>
</comment>
<evidence type="ECO:0000313" key="4">
    <source>
        <dbReference type="EMBL" id="KAF8773468.1"/>
    </source>
</evidence>
<protein>
    <submittedName>
        <fullName evidence="4">Jerky protein homolog-like like protein</fullName>
    </submittedName>
</protein>
<dbReference type="GO" id="GO:0003677">
    <property type="term" value="F:DNA binding"/>
    <property type="evidence" value="ECO:0007669"/>
    <property type="project" value="TreeGrafter"/>
</dbReference>
<dbReference type="Proteomes" id="UP000807504">
    <property type="component" value="Unassembled WGS sequence"/>
</dbReference>
<organism evidence="4 5">
    <name type="scientific">Argiope bruennichi</name>
    <name type="common">Wasp spider</name>
    <name type="synonym">Aranea bruennichi</name>
    <dbReference type="NCBI Taxonomy" id="94029"/>
    <lineage>
        <taxon>Eukaryota</taxon>
        <taxon>Metazoa</taxon>
        <taxon>Ecdysozoa</taxon>
        <taxon>Arthropoda</taxon>
        <taxon>Chelicerata</taxon>
        <taxon>Arachnida</taxon>
        <taxon>Araneae</taxon>
        <taxon>Araneomorphae</taxon>
        <taxon>Entelegynae</taxon>
        <taxon>Araneoidea</taxon>
        <taxon>Araneidae</taxon>
        <taxon>Argiope</taxon>
    </lineage>
</organism>
<accession>A0A8T0EIR0</accession>
<dbReference type="EMBL" id="JABXBU010002227">
    <property type="protein sequence ID" value="KAF8773468.1"/>
    <property type="molecule type" value="Genomic_DNA"/>
</dbReference>
<name>A0A8T0EIR0_ARGBR</name>
<comment type="subcellular location">
    <subcellularLocation>
        <location evidence="1">Nucleus</location>
    </subcellularLocation>
</comment>
<dbReference type="GO" id="GO:0005634">
    <property type="term" value="C:nucleus"/>
    <property type="evidence" value="ECO:0007669"/>
    <property type="project" value="UniProtKB-SubCell"/>
</dbReference>
<dbReference type="PANTHER" id="PTHR19303">
    <property type="entry name" value="TRANSPOSON"/>
    <property type="match status" value="1"/>
</dbReference>
<dbReference type="Pfam" id="PF03184">
    <property type="entry name" value="DDE_1"/>
    <property type="match status" value="1"/>
</dbReference>
<evidence type="ECO:0000259" key="3">
    <source>
        <dbReference type="Pfam" id="PF03184"/>
    </source>
</evidence>
<feature type="region of interest" description="Disordered" evidence="2">
    <location>
        <begin position="424"/>
        <end position="457"/>
    </location>
</feature>
<dbReference type="Gene3D" id="1.10.10.60">
    <property type="entry name" value="Homeodomain-like"/>
    <property type="match status" value="1"/>
</dbReference>
<evidence type="ECO:0000256" key="2">
    <source>
        <dbReference type="SAM" id="MobiDB-lite"/>
    </source>
</evidence>
<dbReference type="InterPro" id="IPR009057">
    <property type="entry name" value="Homeodomain-like_sf"/>
</dbReference>
<evidence type="ECO:0000313" key="5">
    <source>
        <dbReference type="Proteomes" id="UP000807504"/>
    </source>
</evidence>
<reference evidence="4" key="1">
    <citation type="journal article" date="2020" name="bioRxiv">
        <title>Chromosome-level reference genome of the European wasp spider Argiope bruennichi: a resource for studies on range expansion and evolutionary adaptation.</title>
        <authorList>
            <person name="Sheffer M.M."/>
            <person name="Hoppe A."/>
            <person name="Krehenwinkel H."/>
            <person name="Uhl G."/>
            <person name="Kuss A.W."/>
            <person name="Jensen L."/>
            <person name="Jensen C."/>
            <person name="Gillespie R.G."/>
            <person name="Hoff K.J."/>
            <person name="Prost S."/>
        </authorList>
    </citation>
    <scope>NUCLEOTIDE SEQUENCE</scope>
</reference>
<evidence type="ECO:0000256" key="1">
    <source>
        <dbReference type="ARBA" id="ARBA00004123"/>
    </source>
</evidence>
<reference evidence="4" key="2">
    <citation type="submission" date="2020-06" db="EMBL/GenBank/DDBJ databases">
        <authorList>
            <person name="Sheffer M."/>
        </authorList>
    </citation>
    <scope>NUCLEOTIDE SEQUENCE</scope>
</reference>
<gene>
    <name evidence="4" type="ORF">HNY73_016129</name>
</gene>
<feature type="region of interest" description="Disordered" evidence="2">
    <location>
        <begin position="469"/>
        <end position="503"/>
    </location>
</feature>
<dbReference type="SUPFAM" id="SSF46689">
    <property type="entry name" value="Homeodomain-like"/>
    <property type="match status" value="1"/>
</dbReference>
<proteinExistence type="predicted"/>
<keyword evidence="5" id="KW-1185">Reference proteome</keyword>